<protein>
    <submittedName>
        <fullName evidence="1">Uncharacterized protein</fullName>
    </submittedName>
</protein>
<dbReference type="EMBL" id="CADEAL010004115">
    <property type="protein sequence ID" value="CAB1452096.1"/>
    <property type="molecule type" value="Genomic_DNA"/>
</dbReference>
<evidence type="ECO:0000313" key="1">
    <source>
        <dbReference type="EMBL" id="CAB1452096.1"/>
    </source>
</evidence>
<evidence type="ECO:0000313" key="2">
    <source>
        <dbReference type="Proteomes" id="UP001153269"/>
    </source>
</evidence>
<gene>
    <name evidence="1" type="ORF">PLEPLA_LOCUS39835</name>
</gene>
<dbReference type="Proteomes" id="UP001153269">
    <property type="component" value="Unassembled WGS sequence"/>
</dbReference>
<keyword evidence="2" id="KW-1185">Reference proteome</keyword>
<accession>A0A9N7VPN9</accession>
<name>A0A9N7VPN9_PLEPL</name>
<comment type="caution">
    <text evidence="1">The sequence shown here is derived from an EMBL/GenBank/DDBJ whole genome shotgun (WGS) entry which is preliminary data.</text>
</comment>
<sequence>MTSVPSSSIRSCGTVAACRAEQTVALERILLGPCSGAPLSGDVARFTVMIQHVTVEKRGQQTAHEDISVESISVWTL</sequence>
<proteinExistence type="predicted"/>
<dbReference type="AlphaFoldDB" id="A0A9N7VPN9"/>
<organism evidence="1 2">
    <name type="scientific">Pleuronectes platessa</name>
    <name type="common">European plaice</name>
    <dbReference type="NCBI Taxonomy" id="8262"/>
    <lineage>
        <taxon>Eukaryota</taxon>
        <taxon>Metazoa</taxon>
        <taxon>Chordata</taxon>
        <taxon>Craniata</taxon>
        <taxon>Vertebrata</taxon>
        <taxon>Euteleostomi</taxon>
        <taxon>Actinopterygii</taxon>
        <taxon>Neopterygii</taxon>
        <taxon>Teleostei</taxon>
        <taxon>Neoteleostei</taxon>
        <taxon>Acanthomorphata</taxon>
        <taxon>Carangaria</taxon>
        <taxon>Pleuronectiformes</taxon>
        <taxon>Pleuronectoidei</taxon>
        <taxon>Pleuronectidae</taxon>
        <taxon>Pleuronectes</taxon>
    </lineage>
</organism>
<reference evidence="1" key="1">
    <citation type="submission" date="2020-03" db="EMBL/GenBank/DDBJ databases">
        <authorList>
            <person name="Weist P."/>
        </authorList>
    </citation>
    <scope>NUCLEOTIDE SEQUENCE</scope>
</reference>